<dbReference type="PANTHER" id="PTHR24220">
    <property type="entry name" value="IMPORT ATP-BINDING PROTEIN"/>
    <property type="match status" value="1"/>
</dbReference>
<evidence type="ECO:0000256" key="2">
    <source>
        <dbReference type="ARBA" id="ARBA00022475"/>
    </source>
</evidence>
<keyword evidence="5" id="KW-0812">Transmembrane</keyword>
<evidence type="ECO:0000256" key="4">
    <source>
        <dbReference type="ARBA" id="ARBA00022840"/>
    </source>
</evidence>
<dbReference type="Pfam" id="PF00005">
    <property type="entry name" value="ABC_tran"/>
    <property type="match status" value="1"/>
</dbReference>
<dbReference type="GO" id="GO:0016887">
    <property type="term" value="F:ATP hydrolysis activity"/>
    <property type="evidence" value="ECO:0007669"/>
    <property type="project" value="InterPro"/>
</dbReference>
<sequence>MLTLRGVRKSYTLGSDTIHALRGIDLDIARGEIAAITGPSGSGKSTLLNLCGLLDSADAGEVRYDGATVAAGNEQERTALRRQTIGFVFQSFNLVPVMSAHDNVDFPLYLLGIAASERQRRVAAALEAVGLAAFGQHRPDQLSGGQRQRVAIARAIVKHPRLVIADEPSANLDAVTAAQIVALMQRLAHEHGTTFLIATHDERLLPHCDRALNLDDGVLAGGSYAH</sequence>
<feature type="domain" description="ABC transporter" evidence="8">
    <location>
        <begin position="2"/>
        <end position="225"/>
    </location>
</feature>
<dbReference type="InterPro" id="IPR017911">
    <property type="entry name" value="MacB-like_ATP-bd"/>
</dbReference>
<dbReference type="CDD" id="cd03255">
    <property type="entry name" value="ABC_MJ0796_LolCDE_FtsE"/>
    <property type="match status" value="1"/>
</dbReference>
<keyword evidence="5" id="KW-0472">Membrane</keyword>
<name>A0A845HZ78_9BURK</name>
<dbReference type="PANTHER" id="PTHR24220:SF86">
    <property type="entry name" value="ABC TRANSPORTER ABCH.1"/>
    <property type="match status" value="1"/>
</dbReference>
<dbReference type="InterPro" id="IPR003439">
    <property type="entry name" value="ABC_transporter-like_ATP-bd"/>
</dbReference>
<organism evidence="9 10">
    <name type="scientific">Duganella fentianensis</name>
    <dbReference type="NCBI Taxonomy" id="2692177"/>
    <lineage>
        <taxon>Bacteria</taxon>
        <taxon>Pseudomonadati</taxon>
        <taxon>Pseudomonadota</taxon>
        <taxon>Betaproteobacteria</taxon>
        <taxon>Burkholderiales</taxon>
        <taxon>Oxalobacteraceae</taxon>
        <taxon>Telluria group</taxon>
        <taxon>Duganella</taxon>
    </lineage>
</organism>
<dbReference type="Proteomes" id="UP000444316">
    <property type="component" value="Unassembled WGS sequence"/>
</dbReference>
<keyword evidence="6" id="KW-0046">Antibiotic resistance</keyword>
<proteinExistence type="inferred from homology"/>
<keyword evidence="1" id="KW-0813">Transport</keyword>
<keyword evidence="2" id="KW-1003">Cell membrane</keyword>
<keyword evidence="10" id="KW-1185">Reference proteome</keyword>
<evidence type="ECO:0000313" key="9">
    <source>
        <dbReference type="EMBL" id="MYN45097.1"/>
    </source>
</evidence>
<dbReference type="InterPro" id="IPR027417">
    <property type="entry name" value="P-loop_NTPase"/>
</dbReference>
<dbReference type="EMBL" id="WWCL01000002">
    <property type="protein sequence ID" value="MYN45097.1"/>
    <property type="molecule type" value="Genomic_DNA"/>
</dbReference>
<dbReference type="PROSITE" id="PS00211">
    <property type="entry name" value="ABC_TRANSPORTER_1"/>
    <property type="match status" value="1"/>
</dbReference>
<dbReference type="Gene3D" id="3.40.50.300">
    <property type="entry name" value="P-loop containing nucleotide triphosphate hydrolases"/>
    <property type="match status" value="1"/>
</dbReference>
<dbReference type="InterPro" id="IPR003593">
    <property type="entry name" value="AAA+_ATPase"/>
</dbReference>
<keyword evidence="5" id="KW-1133">Transmembrane helix</keyword>
<dbReference type="FunFam" id="3.40.50.300:FF:000032">
    <property type="entry name" value="Export ABC transporter ATP-binding protein"/>
    <property type="match status" value="1"/>
</dbReference>
<accession>A0A845HZ78</accession>
<keyword evidence="4 9" id="KW-0067">ATP-binding</keyword>
<evidence type="ECO:0000256" key="6">
    <source>
        <dbReference type="ARBA" id="ARBA00023251"/>
    </source>
</evidence>
<evidence type="ECO:0000256" key="7">
    <source>
        <dbReference type="ARBA" id="ARBA00038388"/>
    </source>
</evidence>
<dbReference type="GO" id="GO:0005886">
    <property type="term" value="C:plasma membrane"/>
    <property type="evidence" value="ECO:0007669"/>
    <property type="project" value="TreeGrafter"/>
</dbReference>
<dbReference type="InterPro" id="IPR015854">
    <property type="entry name" value="ABC_transpr_LolD-like"/>
</dbReference>
<keyword evidence="3" id="KW-0547">Nucleotide-binding</keyword>
<evidence type="ECO:0000256" key="5">
    <source>
        <dbReference type="ARBA" id="ARBA00022989"/>
    </source>
</evidence>
<dbReference type="GO" id="GO:0022857">
    <property type="term" value="F:transmembrane transporter activity"/>
    <property type="evidence" value="ECO:0007669"/>
    <property type="project" value="TreeGrafter"/>
</dbReference>
<dbReference type="GO" id="GO:0005524">
    <property type="term" value="F:ATP binding"/>
    <property type="evidence" value="ECO:0007669"/>
    <property type="project" value="UniProtKB-KW"/>
</dbReference>
<gene>
    <name evidence="9" type="ORF">GTP23_08480</name>
</gene>
<dbReference type="AlphaFoldDB" id="A0A845HZ78"/>
<dbReference type="GO" id="GO:0046677">
    <property type="term" value="P:response to antibiotic"/>
    <property type="evidence" value="ECO:0007669"/>
    <property type="project" value="UniProtKB-KW"/>
</dbReference>
<evidence type="ECO:0000259" key="8">
    <source>
        <dbReference type="PROSITE" id="PS50893"/>
    </source>
</evidence>
<evidence type="ECO:0000256" key="3">
    <source>
        <dbReference type="ARBA" id="ARBA00022741"/>
    </source>
</evidence>
<protein>
    <submittedName>
        <fullName evidence="9">ATP-binding cassette domain-containing protein</fullName>
    </submittedName>
</protein>
<comment type="caution">
    <text evidence="9">The sequence shown here is derived from an EMBL/GenBank/DDBJ whole genome shotgun (WGS) entry which is preliminary data.</text>
</comment>
<dbReference type="SMART" id="SM00382">
    <property type="entry name" value="AAA"/>
    <property type="match status" value="1"/>
</dbReference>
<dbReference type="InterPro" id="IPR017871">
    <property type="entry name" value="ABC_transporter-like_CS"/>
</dbReference>
<dbReference type="GO" id="GO:0098796">
    <property type="term" value="C:membrane protein complex"/>
    <property type="evidence" value="ECO:0007669"/>
    <property type="project" value="UniProtKB-ARBA"/>
</dbReference>
<evidence type="ECO:0000313" key="10">
    <source>
        <dbReference type="Proteomes" id="UP000444316"/>
    </source>
</evidence>
<comment type="similarity">
    <text evidence="7">Belongs to the ABC transporter superfamily. Macrolide exporter (TC 3.A.1.122) family.</text>
</comment>
<dbReference type="SUPFAM" id="SSF52540">
    <property type="entry name" value="P-loop containing nucleoside triphosphate hydrolases"/>
    <property type="match status" value="1"/>
</dbReference>
<evidence type="ECO:0000256" key="1">
    <source>
        <dbReference type="ARBA" id="ARBA00022448"/>
    </source>
</evidence>
<reference evidence="9" key="1">
    <citation type="submission" date="2019-12" db="EMBL/GenBank/DDBJ databases">
        <title>Novel species isolated from a subtropical stream in China.</title>
        <authorList>
            <person name="Lu H."/>
        </authorList>
    </citation>
    <scope>NUCLEOTIDE SEQUENCE [LARGE SCALE GENOMIC DNA]</scope>
    <source>
        <strain evidence="9">FT93W</strain>
    </source>
</reference>
<dbReference type="PROSITE" id="PS50893">
    <property type="entry name" value="ABC_TRANSPORTER_2"/>
    <property type="match status" value="1"/>
</dbReference>